<dbReference type="Proteomes" id="UP000009230">
    <property type="component" value="Chromosome"/>
</dbReference>
<dbReference type="KEGG" id="mpc:Mar181_2883"/>
<keyword evidence="2" id="KW-1185">Reference proteome</keyword>
<dbReference type="Pfam" id="PF08856">
    <property type="entry name" value="DUF1826"/>
    <property type="match status" value="1"/>
</dbReference>
<dbReference type="InterPro" id="IPR014955">
    <property type="entry name" value="DUF1826"/>
</dbReference>
<name>F6D088_MARPP</name>
<dbReference type="HOGENOM" id="CLU_093134_1_0_6"/>
<evidence type="ECO:0000313" key="1">
    <source>
        <dbReference type="EMBL" id="AEF55912.1"/>
    </source>
</evidence>
<dbReference type="eggNOG" id="ENOG502ZV50">
    <property type="taxonomic scope" value="Bacteria"/>
</dbReference>
<dbReference type="AlphaFoldDB" id="F6D088"/>
<dbReference type="OrthoDB" id="5342505at2"/>
<reference evidence="1 2" key="1">
    <citation type="journal article" date="2012" name="Stand. Genomic Sci.">
        <title>Complete genome sequence of Marinomonas posidonica type strain (IVIA-Po-181(T)).</title>
        <authorList>
            <person name="Lucas-Elio P."/>
            <person name="Goodwin L."/>
            <person name="Woyke T."/>
            <person name="Pitluck S."/>
            <person name="Nolan M."/>
            <person name="Kyrpides N.C."/>
            <person name="Detter J.C."/>
            <person name="Copeland A."/>
            <person name="Lu M."/>
            <person name="Bruce D."/>
            <person name="Detter C."/>
            <person name="Tapia R."/>
            <person name="Han S."/>
            <person name="Land M.L."/>
            <person name="Ivanova N."/>
            <person name="Mikhailova N."/>
            <person name="Johnston A.W."/>
            <person name="Sanchez-Amat A."/>
        </authorList>
    </citation>
    <scope>NUCLEOTIDE SEQUENCE [LARGE SCALE GENOMIC DNA]</scope>
    <source>
        <strain evidence="2">CECT 7376 / NCIMB 14433 / IVIA-Po-181</strain>
    </source>
</reference>
<dbReference type="EMBL" id="CP002771">
    <property type="protein sequence ID" value="AEF55912.1"/>
    <property type="molecule type" value="Genomic_DNA"/>
</dbReference>
<accession>F6D088</accession>
<protein>
    <submittedName>
        <fullName evidence="1">Uncharacterized protein</fullName>
    </submittedName>
</protein>
<sequence length="247" mass="27577">MQACIPISEVELSVEGNAIPYAFQDPEERQAGESTPILSEPVSLSTVKSAHREVLGDIYHRQIGMAIWQRPLGEAFKYAHSFIAQAPHFSFKGQEKPQQASKLLERLLPEAEGKAVFIEDVTLLMEMFACLFDLQQVGLRLDVLSKAMCPRFHVDKIPCRLITTYAGAGSEWLHEAHVQRERLGRGGDVKDHNSGLLSHGHINRLNMGDVALMKGEEWPTSLGRGVVHRSPTASREQPRLFLSLDMV</sequence>
<evidence type="ECO:0000313" key="2">
    <source>
        <dbReference type="Proteomes" id="UP000009230"/>
    </source>
</evidence>
<dbReference type="RefSeq" id="WP_013797383.1">
    <property type="nucleotide sequence ID" value="NC_015559.1"/>
</dbReference>
<proteinExistence type="predicted"/>
<organism evidence="1 2">
    <name type="scientific">Marinomonas posidonica (strain CECT 7376 / NCIMB 14433 / IVIA-Po-181)</name>
    <dbReference type="NCBI Taxonomy" id="491952"/>
    <lineage>
        <taxon>Bacteria</taxon>
        <taxon>Pseudomonadati</taxon>
        <taxon>Pseudomonadota</taxon>
        <taxon>Gammaproteobacteria</taxon>
        <taxon>Oceanospirillales</taxon>
        <taxon>Oceanospirillaceae</taxon>
        <taxon>Marinomonas</taxon>
    </lineage>
</organism>
<dbReference type="STRING" id="491952.Mar181_2883"/>
<gene>
    <name evidence="1" type="ordered locus">Mar181_2883</name>
</gene>